<dbReference type="RefSeq" id="WP_159268743.1">
    <property type="nucleotide sequence ID" value="NZ_CACSIK010000001.1"/>
</dbReference>
<comment type="similarity">
    <text evidence="1">Belongs to the SfsA family.</text>
</comment>
<dbReference type="PANTHER" id="PTHR30545">
    <property type="entry name" value="SUGAR FERMENTATION STIMULATION PROTEIN A"/>
    <property type="match status" value="1"/>
</dbReference>
<dbReference type="Pfam" id="PF03749">
    <property type="entry name" value="SfsA"/>
    <property type="match status" value="1"/>
</dbReference>
<dbReference type="Pfam" id="PF17746">
    <property type="entry name" value="SfsA_N"/>
    <property type="match status" value="1"/>
</dbReference>
<organism evidence="4 6">
    <name type="scientific">Zhongshania aliphaticivorans</name>
    <dbReference type="NCBI Taxonomy" id="1470434"/>
    <lineage>
        <taxon>Bacteria</taxon>
        <taxon>Pseudomonadati</taxon>
        <taxon>Pseudomonadota</taxon>
        <taxon>Gammaproteobacteria</taxon>
        <taxon>Cellvibrionales</taxon>
        <taxon>Spongiibacteraceae</taxon>
        <taxon>Zhongshania</taxon>
    </lineage>
</organism>
<dbReference type="EMBL" id="CACSIK010000001">
    <property type="protein sequence ID" value="CAA0091495.1"/>
    <property type="molecule type" value="Genomic_DNA"/>
</dbReference>
<dbReference type="Gene3D" id="2.40.50.580">
    <property type="match status" value="1"/>
</dbReference>
<dbReference type="InterPro" id="IPR041465">
    <property type="entry name" value="SfsA_N"/>
</dbReference>
<dbReference type="GO" id="GO:0003677">
    <property type="term" value="F:DNA binding"/>
    <property type="evidence" value="ECO:0007669"/>
    <property type="project" value="InterPro"/>
</dbReference>
<dbReference type="Proteomes" id="UP000435877">
    <property type="component" value="Unassembled WGS sequence"/>
</dbReference>
<evidence type="ECO:0000313" key="7">
    <source>
        <dbReference type="Proteomes" id="UP000439591"/>
    </source>
</evidence>
<evidence type="ECO:0000259" key="2">
    <source>
        <dbReference type="Pfam" id="PF03749"/>
    </source>
</evidence>
<accession>A0A5S9NL76</accession>
<feature type="domain" description="SfsA N-terminal OB" evidence="3">
    <location>
        <begin position="13"/>
        <end position="80"/>
    </location>
</feature>
<evidence type="ECO:0000313" key="5">
    <source>
        <dbReference type="EMBL" id="CAA0098863.1"/>
    </source>
</evidence>
<gene>
    <name evidence="1 4" type="primary">sfsA</name>
    <name evidence="4" type="ORF">IHBHHGIJ_02161</name>
    <name evidence="5" type="ORF">KFEGEMFD_01763</name>
</gene>
<reference evidence="6 7" key="1">
    <citation type="submission" date="2019-11" db="EMBL/GenBank/DDBJ databases">
        <authorList>
            <person name="Holert J."/>
        </authorList>
    </citation>
    <scope>NUCLEOTIDE SEQUENCE [LARGE SCALE GENOMIC DNA]</scope>
    <source>
        <strain evidence="5">BC3_2A</strain>
        <strain evidence="4">SB11_1A</strain>
    </source>
</reference>
<evidence type="ECO:0000313" key="4">
    <source>
        <dbReference type="EMBL" id="CAA0091495.1"/>
    </source>
</evidence>
<evidence type="ECO:0000313" key="6">
    <source>
        <dbReference type="Proteomes" id="UP000435877"/>
    </source>
</evidence>
<dbReference type="NCBIfam" id="TIGR00230">
    <property type="entry name" value="sfsA"/>
    <property type="match status" value="1"/>
</dbReference>
<dbReference type="Gene3D" id="3.40.1350.60">
    <property type="match status" value="1"/>
</dbReference>
<sequence length="237" mass="25781">MKWPEKLVQARLLKRYKRFLADVVLDDGSELTVHCPNTGAMTGCATPGGRVFLLHSQNPKRKYAYTWELIESRAGGMICIHSARANDLVADALASSGIASLAMYPNIKREKRLTSGSRIDFHLSSTDKTVPDCYVEVKSVTLDCGGGDGAFPDAVSARAVRHIQELLSLKQEGARVVLLFAVLHEDISSVRPAAEIDPRYANALKAAVEEGLEVIAYKASINEDEMVLSEPLPVSVA</sequence>
<dbReference type="OrthoDB" id="9802365at2"/>
<dbReference type="InterPro" id="IPR040452">
    <property type="entry name" value="SfsA_C"/>
</dbReference>
<dbReference type="AlphaFoldDB" id="A0A5S9NL76"/>
<dbReference type="EMBL" id="CACSIM010000002">
    <property type="protein sequence ID" value="CAA0098863.1"/>
    <property type="molecule type" value="Genomic_DNA"/>
</dbReference>
<dbReference type="PANTHER" id="PTHR30545:SF2">
    <property type="entry name" value="SUGAR FERMENTATION STIMULATION PROTEIN A"/>
    <property type="match status" value="1"/>
</dbReference>
<keyword evidence="6" id="KW-1185">Reference proteome</keyword>
<dbReference type="Proteomes" id="UP000439591">
    <property type="component" value="Unassembled WGS sequence"/>
</dbReference>
<protein>
    <recommendedName>
        <fullName evidence="1">Sugar fermentation stimulation protein homolog</fullName>
    </recommendedName>
</protein>
<proteinExistence type="inferred from homology"/>
<dbReference type="HAMAP" id="MF_00095">
    <property type="entry name" value="SfsA"/>
    <property type="match status" value="1"/>
</dbReference>
<dbReference type="CDD" id="cd22359">
    <property type="entry name" value="SfsA-like_bacterial"/>
    <property type="match status" value="1"/>
</dbReference>
<evidence type="ECO:0000259" key="3">
    <source>
        <dbReference type="Pfam" id="PF17746"/>
    </source>
</evidence>
<dbReference type="InterPro" id="IPR005224">
    <property type="entry name" value="SfsA"/>
</dbReference>
<name>A0A5S9NL76_9GAMM</name>
<feature type="domain" description="Sugar fermentation stimulation protein C-terminal" evidence="2">
    <location>
        <begin position="84"/>
        <end position="224"/>
    </location>
</feature>
<evidence type="ECO:0000256" key="1">
    <source>
        <dbReference type="HAMAP-Rule" id="MF_00095"/>
    </source>
</evidence>
<dbReference type="FunFam" id="2.40.50.580:FF:000001">
    <property type="entry name" value="Sugar fermentation stimulation protein A"/>
    <property type="match status" value="1"/>
</dbReference>